<evidence type="ECO:0000256" key="8">
    <source>
        <dbReference type="ARBA" id="ARBA00022833"/>
    </source>
</evidence>
<feature type="region of interest" description="Disordered" evidence="10">
    <location>
        <begin position="723"/>
        <end position="853"/>
    </location>
</feature>
<dbReference type="InterPro" id="IPR001841">
    <property type="entry name" value="Znf_RING"/>
</dbReference>
<evidence type="ECO:0000256" key="10">
    <source>
        <dbReference type="SAM" id="MobiDB-lite"/>
    </source>
</evidence>
<dbReference type="PROSITE" id="PS51154">
    <property type="entry name" value="MACRO"/>
    <property type="match status" value="1"/>
</dbReference>
<feature type="compositionally biased region" description="Polar residues" evidence="10">
    <location>
        <begin position="822"/>
        <end position="843"/>
    </location>
</feature>
<proteinExistence type="inferred from homology"/>
<feature type="compositionally biased region" description="Basic and acidic residues" evidence="10">
    <location>
        <begin position="166"/>
        <end position="177"/>
    </location>
</feature>
<dbReference type="PROSITE" id="PS00518">
    <property type="entry name" value="ZF_RING_1"/>
    <property type="match status" value="1"/>
</dbReference>
<evidence type="ECO:0000256" key="2">
    <source>
        <dbReference type="ARBA" id="ARBA00004906"/>
    </source>
</evidence>
<dbReference type="InterPro" id="IPR043472">
    <property type="entry name" value="Macro_dom-like"/>
</dbReference>
<evidence type="ECO:0000256" key="6">
    <source>
        <dbReference type="ARBA" id="ARBA00022723"/>
    </source>
</evidence>
<dbReference type="Gene3D" id="3.30.390.130">
    <property type="match status" value="1"/>
</dbReference>
<comment type="similarity">
    <text evidence="3">Belongs to the Deltex family.</text>
</comment>
<feature type="domain" description="RING-type" evidence="11">
    <location>
        <begin position="904"/>
        <end position="942"/>
    </location>
</feature>
<dbReference type="PROSITE" id="PS50089">
    <property type="entry name" value="ZF_RING_2"/>
    <property type="match status" value="1"/>
</dbReference>
<dbReference type="Pfam" id="PF01661">
    <property type="entry name" value="Macro"/>
    <property type="match status" value="1"/>
</dbReference>
<feature type="compositionally biased region" description="Polar residues" evidence="10">
    <location>
        <begin position="147"/>
        <end position="162"/>
    </location>
</feature>
<evidence type="ECO:0000256" key="5">
    <source>
        <dbReference type="ARBA" id="ARBA00022679"/>
    </source>
</evidence>
<organism evidence="13 14">
    <name type="scientific">Littorina saxatilis</name>
    <dbReference type="NCBI Taxonomy" id="31220"/>
    <lineage>
        <taxon>Eukaryota</taxon>
        <taxon>Metazoa</taxon>
        <taxon>Spiralia</taxon>
        <taxon>Lophotrochozoa</taxon>
        <taxon>Mollusca</taxon>
        <taxon>Gastropoda</taxon>
        <taxon>Caenogastropoda</taxon>
        <taxon>Littorinimorpha</taxon>
        <taxon>Littorinoidea</taxon>
        <taxon>Littorinidae</taxon>
        <taxon>Littorina</taxon>
    </lineage>
</organism>
<evidence type="ECO:0000256" key="4">
    <source>
        <dbReference type="ARBA" id="ARBA00012483"/>
    </source>
</evidence>
<evidence type="ECO:0000259" key="11">
    <source>
        <dbReference type="PROSITE" id="PS50089"/>
    </source>
</evidence>
<feature type="compositionally biased region" description="Basic and acidic residues" evidence="10">
    <location>
        <begin position="315"/>
        <end position="329"/>
    </location>
</feature>
<evidence type="ECO:0000313" key="14">
    <source>
        <dbReference type="Proteomes" id="UP001374579"/>
    </source>
</evidence>
<feature type="region of interest" description="Disordered" evidence="10">
    <location>
        <begin position="656"/>
        <end position="705"/>
    </location>
</feature>
<evidence type="ECO:0000313" key="13">
    <source>
        <dbReference type="EMBL" id="KAK7111050.1"/>
    </source>
</evidence>
<dbReference type="SUPFAM" id="SSF52949">
    <property type="entry name" value="Macro domain-like"/>
    <property type="match status" value="1"/>
</dbReference>
<dbReference type="Gene3D" id="3.30.40.10">
    <property type="entry name" value="Zinc/RING finger domain, C3HC4 (zinc finger)"/>
    <property type="match status" value="1"/>
</dbReference>
<evidence type="ECO:0000256" key="7">
    <source>
        <dbReference type="ARBA" id="ARBA00022771"/>
    </source>
</evidence>
<feature type="compositionally biased region" description="Polar residues" evidence="10">
    <location>
        <begin position="330"/>
        <end position="342"/>
    </location>
</feature>
<dbReference type="SMART" id="SM00506">
    <property type="entry name" value="A1pp"/>
    <property type="match status" value="1"/>
</dbReference>
<evidence type="ECO:0000259" key="12">
    <source>
        <dbReference type="PROSITE" id="PS51154"/>
    </source>
</evidence>
<dbReference type="Proteomes" id="UP001374579">
    <property type="component" value="Unassembled WGS sequence"/>
</dbReference>
<evidence type="ECO:0000256" key="9">
    <source>
        <dbReference type="PROSITE-ProRule" id="PRU00175"/>
    </source>
</evidence>
<dbReference type="EMBL" id="JBAMIC010000003">
    <property type="protein sequence ID" value="KAK7111050.1"/>
    <property type="molecule type" value="Genomic_DNA"/>
</dbReference>
<keyword evidence="5" id="KW-0808">Transferase</keyword>
<feature type="compositionally biased region" description="Polar residues" evidence="10">
    <location>
        <begin position="774"/>
        <end position="789"/>
    </location>
</feature>
<dbReference type="Gene3D" id="3.40.220.10">
    <property type="entry name" value="Leucine Aminopeptidase, subunit E, domain 1"/>
    <property type="match status" value="1"/>
</dbReference>
<protein>
    <recommendedName>
        <fullName evidence="4">RING-type E3 ubiquitin transferase</fullName>
        <ecNumber evidence="4">2.3.2.27</ecNumber>
    </recommendedName>
</protein>
<dbReference type="GO" id="GO:0061630">
    <property type="term" value="F:ubiquitin protein ligase activity"/>
    <property type="evidence" value="ECO:0007669"/>
    <property type="project" value="UniProtKB-EC"/>
</dbReference>
<keyword evidence="14" id="KW-1185">Reference proteome</keyword>
<comment type="catalytic activity">
    <reaction evidence="1">
        <text>S-ubiquitinyl-[E2 ubiquitin-conjugating enzyme]-L-cysteine + [acceptor protein]-L-lysine = [E2 ubiquitin-conjugating enzyme]-L-cysteine + N(6)-ubiquitinyl-[acceptor protein]-L-lysine.</text>
        <dbReference type="EC" id="2.3.2.27"/>
    </reaction>
</comment>
<comment type="pathway">
    <text evidence="2">Protein modification; protein ubiquitination.</text>
</comment>
<evidence type="ECO:0000256" key="1">
    <source>
        <dbReference type="ARBA" id="ARBA00000900"/>
    </source>
</evidence>
<dbReference type="GO" id="GO:0016567">
    <property type="term" value="P:protein ubiquitination"/>
    <property type="evidence" value="ECO:0007669"/>
    <property type="project" value="InterPro"/>
</dbReference>
<accession>A0AAN9GLG1</accession>
<dbReference type="SMART" id="SM00184">
    <property type="entry name" value="RING"/>
    <property type="match status" value="1"/>
</dbReference>
<dbReference type="GO" id="GO:0008270">
    <property type="term" value="F:zinc ion binding"/>
    <property type="evidence" value="ECO:0007669"/>
    <property type="project" value="UniProtKB-KW"/>
</dbReference>
<dbReference type="CDD" id="cd09633">
    <property type="entry name" value="Deltex_C"/>
    <property type="match status" value="1"/>
</dbReference>
<feature type="compositionally biased region" description="Basic and acidic residues" evidence="10">
    <location>
        <begin position="343"/>
        <end position="359"/>
    </location>
</feature>
<dbReference type="PANTHER" id="PTHR12622">
    <property type="entry name" value="DELTEX-RELATED"/>
    <property type="match status" value="1"/>
</dbReference>
<feature type="compositionally biased region" description="Polar residues" evidence="10">
    <location>
        <begin position="880"/>
        <end position="892"/>
    </location>
</feature>
<keyword evidence="8" id="KW-0862">Zinc</keyword>
<dbReference type="InterPro" id="IPR039396">
    <property type="entry name" value="Deltex_C"/>
</dbReference>
<evidence type="ECO:0000256" key="3">
    <source>
        <dbReference type="ARBA" id="ARBA00009413"/>
    </source>
</evidence>
<dbReference type="EC" id="2.3.2.27" evidence="4"/>
<dbReference type="GO" id="GO:0007219">
    <property type="term" value="P:Notch signaling pathway"/>
    <property type="evidence" value="ECO:0007669"/>
    <property type="project" value="InterPro"/>
</dbReference>
<dbReference type="InterPro" id="IPR039398">
    <property type="entry name" value="Deltex_fam"/>
</dbReference>
<dbReference type="Pfam" id="PF00097">
    <property type="entry name" value="zf-C3HC4"/>
    <property type="match status" value="1"/>
</dbReference>
<dbReference type="InterPro" id="IPR002589">
    <property type="entry name" value="Macro_dom"/>
</dbReference>
<feature type="region of interest" description="Disordered" evidence="10">
    <location>
        <begin position="219"/>
        <end position="382"/>
    </location>
</feature>
<dbReference type="InterPro" id="IPR017907">
    <property type="entry name" value="Znf_RING_CS"/>
</dbReference>
<sequence length="1086" mass="118988">MTDGVRVTGIDPQCSLALLKKKFSDAREIYYPLLKNEAVIIFDDPAATLRELERTSEKWKVLQLPHEVFSKHSAWVDKDLSALIQATSAYVDTLMNIGNVDVVFDKKDKEYKLTGKPYQIEWAWNYLSNIRDNQLFAAQAYQTGSQSNSATSKLSNGNSLPNGDSDLDHRSLLEKSHQSHRSSQRSRELQFEDPERNSSPVSREVGSMKNEDLGLVSSAQGLVPGASGGHGNARSGARSPHHGGQARKTLEEDLDEDNSAADRPGAISLAGEAGRPGGTTPRERHRLDDGKNSRQDDANDTFHDFASLPANTNRKGLEQFRSDPGDDTRPSSSGRNKGSSATEYRREVDRAESEHRSERSFQSLQGYGDYDKHGGGGDFKSLQPQYDNYRAKGAYGGQHSLNSQYGLHSSSMAELSRKSFKISQQLDMKLKLKIYKDDITRTQTMAVVNAANWELKNIGGVAGALAKAAGPEMAAECKRLYEKNGALATAQVVKTKAYGKLSHLKYVIHTVGPIHIETDEERSVYELTQTFFNCLEFADKLNLQSVAFPFISTGIFGMPVDLCVRALVTALHVFGYNRLTSQPNKQFTTLPALQEVHFIHNDINVVCQAVLMAEDLFKEETADSALKKMREGQQKYSQHVYPFRFGGSERVKGLEADERDRYGGYGSSSPHAEKDYLGRDRTSNLLAEDRDRSRTGRSSTRETEVAGLGDRYASWDSSSRGAAAAAMDTNNSRSRSQHRSDATSHYTEPMSLPVDFSQASERRRSGSVDRGRKTSTSVSSSGEAKTSQASGGRDPSPRPTRPRSNSLDMRKRSSPSSSSSPLTVTGVSGKQSSPSPANSSTGRKQPPIIKQPLGTGAAKLKTGLLKKFSSQGSKYGGRTSDYSGNDTDSASAAGSEFDDTDINCPICLDPVRHPMKLPCGHQFCTVCVEQAMSITPKCPKCQRVFGIAKGTQPRGGTMTYTVSRILALPGYEGHGTIVIQYYIPSGNQETCHPNPGRMYGSCQRTAYLPDNKEGQEVLKMLRKAFDHRLIFTVGDSVTTGATGVITWNDIHHKTSSHGGATSFGYPDPSYLKRVKEELAAKGITSP</sequence>
<name>A0AAN9GLG1_9CAEN</name>
<feature type="region of interest" description="Disordered" evidence="10">
    <location>
        <begin position="869"/>
        <end position="895"/>
    </location>
</feature>
<dbReference type="InterPro" id="IPR013083">
    <property type="entry name" value="Znf_RING/FYVE/PHD"/>
</dbReference>
<keyword evidence="6" id="KW-0479">Metal-binding</keyword>
<feature type="compositionally biased region" description="Basic and acidic residues" evidence="10">
    <location>
        <begin position="671"/>
        <end position="704"/>
    </location>
</feature>
<dbReference type="SUPFAM" id="SSF57850">
    <property type="entry name" value="RING/U-box"/>
    <property type="match status" value="1"/>
</dbReference>
<feature type="compositionally biased region" description="Basic and acidic residues" evidence="10">
    <location>
        <begin position="760"/>
        <end position="772"/>
    </location>
</feature>
<feature type="compositionally biased region" description="Basic and acidic residues" evidence="10">
    <location>
        <begin position="281"/>
        <end position="303"/>
    </location>
</feature>
<dbReference type="InterPro" id="IPR039399">
    <property type="entry name" value="Deltex_C_sf"/>
</dbReference>
<dbReference type="AlphaFoldDB" id="A0AAN9GLG1"/>
<dbReference type="CDD" id="cd02907">
    <property type="entry name" value="Macro_Af1521_BAL-like"/>
    <property type="match status" value="1"/>
</dbReference>
<keyword evidence="7 9" id="KW-0863">Zinc-finger</keyword>
<comment type="caution">
    <text evidence="13">The sequence shown here is derived from an EMBL/GenBank/DDBJ whole genome shotgun (WGS) entry which is preliminary data.</text>
</comment>
<dbReference type="InterPro" id="IPR018957">
    <property type="entry name" value="Znf_C3HC4_RING-type"/>
</dbReference>
<dbReference type="Pfam" id="PF18102">
    <property type="entry name" value="DTC"/>
    <property type="match status" value="1"/>
</dbReference>
<feature type="region of interest" description="Disordered" evidence="10">
    <location>
        <begin position="147"/>
        <end position="207"/>
    </location>
</feature>
<feature type="domain" description="Macro" evidence="12">
    <location>
        <begin position="419"/>
        <end position="587"/>
    </location>
</feature>
<gene>
    <name evidence="13" type="ORF">V1264_014831</name>
</gene>
<feature type="compositionally biased region" description="Basic and acidic residues" evidence="10">
    <location>
        <begin position="185"/>
        <end position="196"/>
    </location>
</feature>
<reference evidence="13 14" key="1">
    <citation type="submission" date="2024-02" db="EMBL/GenBank/DDBJ databases">
        <title>Chromosome-scale genome assembly of the rough periwinkle Littorina saxatilis.</title>
        <authorList>
            <person name="De Jode A."/>
            <person name="Faria R."/>
            <person name="Formenti G."/>
            <person name="Sims Y."/>
            <person name="Smith T.P."/>
            <person name="Tracey A."/>
            <person name="Wood J.M.D."/>
            <person name="Zagrodzka Z.B."/>
            <person name="Johannesson K."/>
            <person name="Butlin R.K."/>
            <person name="Leder E.H."/>
        </authorList>
    </citation>
    <scope>NUCLEOTIDE SEQUENCE [LARGE SCALE GENOMIC DNA]</scope>
    <source>
        <strain evidence="13">Snail1</strain>
        <tissue evidence="13">Muscle</tissue>
    </source>
</reference>